<dbReference type="EMBL" id="KV722397">
    <property type="protein sequence ID" value="OCH90813.1"/>
    <property type="molecule type" value="Genomic_DNA"/>
</dbReference>
<organism evidence="2 3">
    <name type="scientific">Obba rivulosa</name>
    <dbReference type="NCBI Taxonomy" id="1052685"/>
    <lineage>
        <taxon>Eukaryota</taxon>
        <taxon>Fungi</taxon>
        <taxon>Dikarya</taxon>
        <taxon>Basidiomycota</taxon>
        <taxon>Agaricomycotina</taxon>
        <taxon>Agaricomycetes</taxon>
        <taxon>Polyporales</taxon>
        <taxon>Gelatoporiaceae</taxon>
        <taxon>Obba</taxon>
    </lineage>
</organism>
<evidence type="ECO:0000256" key="1">
    <source>
        <dbReference type="SAM" id="MobiDB-lite"/>
    </source>
</evidence>
<keyword evidence="3" id="KW-1185">Reference proteome</keyword>
<proteinExistence type="predicted"/>
<gene>
    <name evidence="2" type="ORF">OBBRIDRAFT_792920</name>
</gene>
<name>A0A8E2ATR8_9APHY</name>
<dbReference type="AlphaFoldDB" id="A0A8E2ATR8"/>
<evidence type="ECO:0000313" key="3">
    <source>
        <dbReference type="Proteomes" id="UP000250043"/>
    </source>
</evidence>
<feature type="non-terminal residue" evidence="2">
    <location>
        <position position="54"/>
    </location>
</feature>
<protein>
    <submittedName>
        <fullName evidence="2">Uncharacterized protein</fullName>
    </submittedName>
</protein>
<dbReference type="Proteomes" id="UP000250043">
    <property type="component" value="Unassembled WGS sequence"/>
</dbReference>
<sequence length="54" mass="5954">MPEAASYSRFESCPRQPFSQLTASPPPMTKRGGETSLNRPARPPCKMKAPCEDD</sequence>
<feature type="region of interest" description="Disordered" evidence="1">
    <location>
        <begin position="1"/>
        <end position="54"/>
    </location>
</feature>
<evidence type="ECO:0000313" key="2">
    <source>
        <dbReference type="EMBL" id="OCH90813.1"/>
    </source>
</evidence>
<accession>A0A8E2ATR8</accession>
<reference evidence="2 3" key="1">
    <citation type="submission" date="2016-07" db="EMBL/GenBank/DDBJ databases">
        <title>Draft genome of the white-rot fungus Obba rivulosa 3A-2.</title>
        <authorList>
            <consortium name="DOE Joint Genome Institute"/>
            <person name="Miettinen O."/>
            <person name="Riley R."/>
            <person name="Acob R."/>
            <person name="Barry K."/>
            <person name="Cullen D."/>
            <person name="De Vries R."/>
            <person name="Hainaut M."/>
            <person name="Hatakka A."/>
            <person name="Henrissat B."/>
            <person name="Hilden K."/>
            <person name="Kuo R."/>
            <person name="Labutti K."/>
            <person name="Lipzen A."/>
            <person name="Makela M.R."/>
            <person name="Sandor L."/>
            <person name="Spatafora J.W."/>
            <person name="Grigoriev I.V."/>
            <person name="Hibbett D.S."/>
        </authorList>
    </citation>
    <scope>NUCLEOTIDE SEQUENCE [LARGE SCALE GENOMIC DNA]</scope>
    <source>
        <strain evidence="2 3">3A-2</strain>
    </source>
</reference>